<sequence length="58" mass="6097">MPALNNHPIAKATHIPAAVVNPGSSGGNISCIIASMHFFRPLLQTQEFGSHWGVTKSG</sequence>
<gene>
    <name evidence="1" type="ORF">O0535_04325</name>
</gene>
<protein>
    <submittedName>
        <fullName evidence="1">Uncharacterized protein</fullName>
    </submittedName>
</protein>
<comment type="caution">
    <text evidence="1">The sequence shown here is derived from an EMBL/GenBank/DDBJ whole genome shotgun (WGS) entry which is preliminary data.</text>
</comment>
<accession>A0ABT4HUE4</accession>
<dbReference type="EMBL" id="JAPTNG010000002">
    <property type="protein sequence ID" value="MCZ0830024.1"/>
    <property type="molecule type" value="Genomic_DNA"/>
</dbReference>
<evidence type="ECO:0000313" key="2">
    <source>
        <dbReference type="Proteomes" id="UP001067708"/>
    </source>
</evidence>
<dbReference type="RefSeq" id="WP_258416617.1">
    <property type="nucleotide sequence ID" value="NZ_JAPTNG010000002.1"/>
</dbReference>
<reference evidence="1" key="1">
    <citation type="submission" date="2022-09" db="EMBL/GenBank/DDBJ databases">
        <title>Genome analysis and characterization of larvicidal activity of Brevibacillus strains.</title>
        <authorList>
            <person name="Patrusheva E.V."/>
            <person name="Izotova A.O."/>
            <person name="Toshchakov S.V."/>
            <person name="Sineoky S.P."/>
        </authorList>
    </citation>
    <scope>NUCLEOTIDE SEQUENCE</scope>
    <source>
        <strain evidence="1">VKPM_B-13244</strain>
    </source>
</reference>
<keyword evidence="2" id="KW-1185">Reference proteome</keyword>
<proteinExistence type="predicted"/>
<evidence type="ECO:0000313" key="1">
    <source>
        <dbReference type="EMBL" id="MCZ0830024.1"/>
    </source>
</evidence>
<organism evidence="1 2">
    <name type="scientific">Brevibacillus halotolerans</name>
    <dbReference type="NCBI Taxonomy" id="1507437"/>
    <lineage>
        <taxon>Bacteria</taxon>
        <taxon>Bacillati</taxon>
        <taxon>Bacillota</taxon>
        <taxon>Bacilli</taxon>
        <taxon>Bacillales</taxon>
        <taxon>Paenibacillaceae</taxon>
        <taxon>Brevibacillus</taxon>
    </lineage>
</organism>
<name>A0ABT4HUE4_9BACL</name>
<dbReference type="Proteomes" id="UP001067708">
    <property type="component" value="Unassembled WGS sequence"/>
</dbReference>